<evidence type="ECO:0000313" key="2">
    <source>
        <dbReference type="Proteomes" id="UP000266673"/>
    </source>
</evidence>
<accession>A0A397W2Y5</accession>
<organism evidence="1 2">
    <name type="scientific">Gigaspora rosea</name>
    <dbReference type="NCBI Taxonomy" id="44941"/>
    <lineage>
        <taxon>Eukaryota</taxon>
        <taxon>Fungi</taxon>
        <taxon>Fungi incertae sedis</taxon>
        <taxon>Mucoromycota</taxon>
        <taxon>Glomeromycotina</taxon>
        <taxon>Glomeromycetes</taxon>
        <taxon>Diversisporales</taxon>
        <taxon>Gigasporaceae</taxon>
        <taxon>Gigaspora</taxon>
    </lineage>
</organism>
<comment type="caution">
    <text evidence="1">The sequence shown here is derived from an EMBL/GenBank/DDBJ whole genome shotgun (WGS) entry which is preliminary data.</text>
</comment>
<dbReference type="Pfam" id="PF22534">
    <property type="entry name" value="RFC_C"/>
    <property type="match status" value="1"/>
</dbReference>
<keyword evidence="2" id="KW-1185">Reference proteome</keyword>
<reference evidence="1 2" key="1">
    <citation type="submission" date="2018-06" db="EMBL/GenBank/DDBJ databases">
        <title>Comparative genomics reveals the genomic features of Rhizophagus irregularis, R. cerebriforme, R. diaphanum and Gigaspora rosea, and their symbiotic lifestyle signature.</title>
        <authorList>
            <person name="Morin E."/>
            <person name="San Clemente H."/>
            <person name="Chen E.C.H."/>
            <person name="De La Providencia I."/>
            <person name="Hainaut M."/>
            <person name="Kuo A."/>
            <person name="Kohler A."/>
            <person name="Murat C."/>
            <person name="Tang N."/>
            <person name="Roy S."/>
            <person name="Loubradou J."/>
            <person name="Henrissat B."/>
            <person name="Grigoriev I.V."/>
            <person name="Corradi N."/>
            <person name="Roux C."/>
            <person name="Martin F.M."/>
        </authorList>
    </citation>
    <scope>NUCLEOTIDE SEQUENCE [LARGE SCALE GENOMIC DNA]</scope>
    <source>
        <strain evidence="1 2">DAOM 194757</strain>
    </source>
</reference>
<dbReference type="GO" id="GO:0006260">
    <property type="term" value="P:DNA replication"/>
    <property type="evidence" value="ECO:0007669"/>
    <property type="project" value="InterPro"/>
</dbReference>
<dbReference type="OrthoDB" id="761538at2759"/>
<dbReference type="Proteomes" id="UP000266673">
    <property type="component" value="Unassembled WGS sequence"/>
</dbReference>
<evidence type="ECO:0000313" key="1">
    <source>
        <dbReference type="EMBL" id="RIB28568.1"/>
    </source>
</evidence>
<dbReference type="InterPro" id="IPR008921">
    <property type="entry name" value="DNA_pol3_clamp-load_cplx_C"/>
</dbReference>
<gene>
    <name evidence="1" type="ORF">C2G38_1448598</name>
</gene>
<sequence length="107" mass="12398">MASQKKKLNDNVEILKVDWEQVIDDIVGKIVKTQAAETLSTVRQKIYELQSHCILPSLILKLFDDECNDKWRLLNDQDDVSKIGSFQDTKRTSTVFHLKTKLSQKFC</sequence>
<dbReference type="AlphaFoldDB" id="A0A397W2Y5"/>
<dbReference type="EMBL" id="QKWP01000062">
    <property type="protein sequence ID" value="RIB28568.1"/>
    <property type="molecule type" value="Genomic_DNA"/>
</dbReference>
<dbReference type="Gene3D" id="1.20.272.10">
    <property type="match status" value="1"/>
</dbReference>
<dbReference type="GO" id="GO:0003677">
    <property type="term" value="F:DNA binding"/>
    <property type="evidence" value="ECO:0007669"/>
    <property type="project" value="InterPro"/>
</dbReference>
<protein>
    <submittedName>
        <fullName evidence="1">Uncharacterized protein</fullName>
    </submittedName>
</protein>
<name>A0A397W2Y5_9GLOM</name>
<proteinExistence type="predicted"/>
<dbReference type="SUPFAM" id="SSF48019">
    <property type="entry name" value="post-AAA+ oligomerization domain-like"/>
    <property type="match status" value="1"/>
</dbReference>